<protein>
    <recommendedName>
        <fullName evidence="4">Lipoprotein</fullName>
    </recommendedName>
</protein>
<evidence type="ECO:0008006" key="4">
    <source>
        <dbReference type="Google" id="ProtNLM"/>
    </source>
</evidence>
<accession>A0A9Q4ENM0</accession>
<organism evidence="2 3">
    <name type="scientific">Bacillus halotolerans</name>
    <dbReference type="NCBI Taxonomy" id="260554"/>
    <lineage>
        <taxon>Bacteria</taxon>
        <taxon>Bacillati</taxon>
        <taxon>Bacillota</taxon>
        <taxon>Bacilli</taxon>
        <taxon>Bacillales</taxon>
        <taxon>Bacillaceae</taxon>
        <taxon>Bacillus</taxon>
    </lineage>
</organism>
<evidence type="ECO:0000313" key="3">
    <source>
        <dbReference type="Proteomes" id="UP001073053"/>
    </source>
</evidence>
<reference evidence="2" key="1">
    <citation type="submission" date="2022-02" db="EMBL/GenBank/DDBJ databases">
        <title>Crop Bioprotection Bacillus Genome Sequencing.</title>
        <authorList>
            <person name="Dunlap C."/>
        </authorList>
    </citation>
    <scope>NUCLEOTIDE SEQUENCE</scope>
    <source>
        <strain evidence="2">EC49O2N-C10</strain>
    </source>
</reference>
<dbReference type="RefSeq" id="WP_116315469.1">
    <property type="nucleotide sequence ID" value="NZ_CP070976.1"/>
</dbReference>
<evidence type="ECO:0000256" key="1">
    <source>
        <dbReference type="SAM" id="SignalP"/>
    </source>
</evidence>
<evidence type="ECO:0000313" key="2">
    <source>
        <dbReference type="EMBL" id="MCY9186123.1"/>
    </source>
</evidence>
<name>A0A9Q4ENM0_9BACI</name>
<feature type="signal peptide" evidence="1">
    <location>
        <begin position="1"/>
        <end position="25"/>
    </location>
</feature>
<feature type="chain" id="PRO_5040115023" description="Lipoprotein" evidence="1">
    <location>
        <begin position="26"/>
        <end position="170"/>
    </location>
</feature>
<dbReference type="Proteomes" id="UP001073053">
    <property type="component" value="Unassembled WGS sequence"/>
</dbReference>
<dbReference type="AlphaFoldDB" id="A0A9Q4ENM0"/>
<comment type="caution">
    <text evidence="2">The sequence shown here is derived from an EMBL/GenBank/DDBJ whole genome shotgun (WGS) entry which is preliminary data.</text>
</comment>
<dbReference type="EMBL" id="JALAWA010000010">
    <property type="protein sequence ID" value="MCY9186123.1"/>
    <property type="molecule type" value="Genomic_DNA"/>
</dbReference>
<gene>
    <name evidence="2" type="ORF">MOF03_15915</name>
</gene>
<sequence length="170" mass="19138">MKKTVLTTLSLGLLFSTVAPLTSHAESISEPTPSYITQVNSTPLQELVKTSSVPVIQENGEISIQAVPPSTKWKVVDHFRGNSKNIDTAAELGARIAAGLPGLKYSWAGIFAQAVFGTFYHKKPTRYYSTTQYLAYDKKYRYTIVDMYVYKDSKYSKQIGYDYKVFRTPR</sequence>
<proteinExistence type="predicted"/>
<keyword evidence="1" id="KW-0732">Signal</keyword>